<sequence>MSKSDGNFRLQQLLQKSISTGSIYAYVYVCYNLQQQQRNYQLRLHCPTLANESIVDNSQFTLFLTNDNSFLTPWNWKLNDQSDGEFNNGEKKAMVLQHGSFFDYNVNSYSFQRKLFIFLMRGRSNSAQ</sequence>
<gene>
    <name evidence="1" type="ORF">MANES_08G083000</name>
</gene>
<name>A0A2C9VEH5_MANES</name>
<accession>A0A2C9VEH5</accession>
<dbReference type="AlphaFoldDB" id="A0A2C9VEH5"/>
<reference evidence="1" key="1">
    <citation type="submission" date="2016-02" db="EMBL/GenBank/DDBJ databases">
        <title>WGS assembly of Manihot esculenta.</title>
        <authorList>
            <person name="Bredeson J.V."/>
            <person name="Prochnik S.E."/>
            <person name="Lyons J.B."/>
            <person name="Schmutz J."/>
            <person name="Grimwood J."/>
            <person name="Vrebalov J."/>
            <person name="Bart R.S."/>
            <person name="Amuge T."/>
            <person name="Ferguson M.E."/>
            <person name="Green R."/>
            <person name="Putnam N."/>
            <person name="Stites J."/>
            <person name="Rounsley S."/>
            <person name="Rokhsar D.S."/>
        </authorList>
    </citation>
    <scope>NUCLEOTIDE SEQUENCE [LARGE SCALE GENOMIC DNA]</scope>
    <source>
        <tissue evidence="1">Leaf</tissue>
    </source>
</reference>
<evidence type="ECO:0000313" key="1">
    <source>
        <dbReference type="EMBL" id="OAY43609.1"/>
    </source>
</evidence>
<protein>
    <submittedName>
        <fullName evidence="1">Uncharacterized protein</fullName>
    </submittedName>
</protein>
<proteinExistence type="predicted"/>
<dbReference type="EMBL" id="CM004394">
    <property type="protein sequence ID" value="OAY43609.1"/>
    <property type="molecule type" value="Genomic_DNA"/>
</dbReference>
<organism evidence="1">
    <name type="scientific">Manihot esculenta</name>
    <name type="common">Cassava</name>
    <name type="synonym">Jatropha manihot</name>
    <dbReference type="NCBI Taxonomy" id="3983"/>
    <lineage>
        <taxon>Eukaryota</taxon>
        <taxon>Viridiplantae</taxon>
        <taxon>Streptophyta</taxon>
        <taxon>Embryophyta</taxon>
        <taxon>Tracheophyta</taxon>
        <taxon>Spermatophyta</taxon>
        <taxon>Magnoliopsida</taxon>
        <taxon>eudicotyledons</taxon>
        <taxon>Gunneridae</taxon>
        <taxon>Pentapetalae</taxon>
        <taxon>rosids</taxon>
        <taxon>fabids</taxon>
        <taxon>Malpighiales</taxon>
        <taxon>Euphorbiaceae</taxon>
        <taxon>Crotonoideae</taxon>
        <taxon>Manihoteae</taxon>
        <taxon>Manihot</taxon>
    </lineage>
</organism>